<feature type="region of interest" description="Disordered" evidence="1">
    <location>
        <begin position="52"/>
        <end position="79"/>
    </location>
</feature>
<evidence type="ECO:0000256" key="1">
    <source>
        <dbReference type="SAM" id="MobiDB-lite"/>
    </source>
</evidence>
<dbReference type="InParanoid" id="A0A0C3NB19"/>
<gene>
    <name evidence="2" type="ORF">M404DRAFT_36734</name>
</gene>
<reference evidence="2 3" key="1">
    <citation type="submission" date="2014-04" db="EMBL/GenBank/DDBJ databases">
        <authorList>
            <consortium name="DOE Joint Genome Institute"/>
            <person name="Kuo A."/>
            <person name="Kohler A."/>
            <person name="Costa M.D."/>
            <person name="Nagy L.G."/>
            <person name="Floudas D."/>
            <person name="Copeland A."/>
            <person name="Barry K.W."/>
            <person name="Cichocki N."/>
            <person name="Veneault-Fourrey C."/>
            <person name="LaButti K."/>
            <person name="Lindquist E.A."/>
            <person name="Lipzen A."/>
            <person name="Lundell T."/>
            <person name="Morin E."/>
            <person name="Murat C."/>
            <person name="Sun H."/>
            <person name="Tunlid A."/>
            <person name="Henrissat B."/>
            <person name="Grigoriev I.V."/>
            <person name="Hibbett D.S."/>
            <person name="Martin F."/>
            <person name="Nordberg H.P."/>
            <person name="Cantor M.N."/>
            <person name="Hua S.X."/>
        </authorList>
    </citation>
    <scope>NUCLEOTIDE SEQUENCE [LARGE SCALE GENOMIC DNA]</scope>
    <source>
        <strain evidence="2 3">Marx 270</strain>
    </source>
</reference>
<dbReference type="EMBL" id="KN832390">
    <property type="protein sequence ID" value="KIN92773.1"/>
    <property type="molecule type" value="Genomic_DNA"/>
</dbReference>
<protein>
    <submittedName>
        <fullName evidence="2">Uncharacterized protein</fullName>
    </submittedName>
</protein>
<keyword evidence="3" id="KW-1185">Reference proteome</keyword>
<evidence type="ECO:0000313" key="2">
    <source>
        <dbReference type="EMBL" id="KIN92773.1"/>
    </source>
</evidence>
<organism evidence="2 3">
    <name type="scientific">Pisolithus tinctorius Marx 270</name>
    <dbReference type="NCBI Taxonomy" id="870435"/>
    <lineage>
        <taxon>Eukaryota</taxon>
        <taxon>Fungi</taxon>
        <taxon>Dikarya</taxon>
        <taxon>Basidiomycota</taxon>
        <taxon>Agaricomycotina</taxon>
        <taxon>Agaricomycetes</taxon>
        <taxon>Agaricomycetidae</taxon>
        <taxon>Boletales</taxon>
        <taxon>Sclerodermatineae</taxon>
        <taxon>Pisolithaceae</taxon>
        <taxon>Pisolithus</taxon>
    </lineage>
</organism>
<name>A0A0C3NB19_PISTI</name>
<accession>A0A0C3NB19</accession>
<feature type="compositionally biased region" description="Basic and acidic residues" evidence="1">
    <location>
        <begin position="52"/>
        <end position="67"/>
    </location>
</feature>
<sequence>MLYKGAVQDNPTHRGGTIRGVPVAIKASGKEVCAKYREARAALSEEIEQERRLKQEQEEERQREREQCQAAEEAEERVRVAEEERQRKCQVAQEKIAKLQRELQALRRAETSTQQV</sequence>
<dbReference type="HOGENOM" id="CLU_2097819_0_0_1"/>
<reference evidence="3" key="2">
    <citation type="submission" date="2015-01" db="EMBL/GenBank/DDBJ databases">
        <title>Evolutionary Origins and Diversification of the Mycorrhizal Mutualists.</title>
        <authorList>
            <consortium name="DOE Joint Genome Institute"/>
            <consortium name="Mycorrhizal Genomics Consortium"/>
            <person name="Kohler A."/>
            <person name="Kuo A."/>
            <person name="Nagy L.G."/>
            <person name="Floudas D."/>
            <person name="Copeland A."/>
            <person name="Barry K.W."/>
            <person name="Cichocki N."/>
            <person name="Veneault-Fourrey C."/>
            <person name="LaButti K."/>
            <person name="Lindquist E.A."/>
            <person name="Lipzen A."/>
            <person name="Lundell T."/>
            <person name="Morin E."/>
            <person name="Murat C."/>
            <person name="Riley R."/>
            <person name="Ohm R."/>
            <person name="Sun H."/>
            <person name="Tunlid A."/>
            <person name="Henrissat B."/>
            <person name="Grigoriev I.V."/>
            <person name="Hibbett D.S."/>
            <person name="Martin F."/>
        </authorList>
    </citation>
    <scope>NUCLEOTIDE SEQUENCE [LARGE SCALE GENOMIC DNA]</scope>
    <source>
        <strain evidence="3">Marx 270</strain>
    </source>
</reference>
<evidence type="ECO:0000313" key="3">
    <source>
        <dbReference type="Proteomes" id="UP000054217"/>
    </source>
</evidence>
<dbReference type="OrthoDB" id="4762016at2759"/>
<dbReference type="AlphaFoldDB" id="A0A0C3NB19"/>
<proteinExistence type="predicted"/>
<dbReference type="Proteomes" id="UP000054217">
    <property type="component" value="Unassembled WGS sequence"/>
</dbReference>